<dbReference type="InterPro" id="IPR037923">
    <property type="entry name" value="HTH-like"/>
</dbReference>
<name>A0A9D1V8J0_9FIRM</name>
<reference evidence="3" key="1">
    <citation type="journal article" date="2021" name="PeerJ">
        <title>Extensive microbial diversity within the chicken gut microbiome revealed by metagenomics and culture.</title>
        <authorList>
            <person name="Gilroy R."/>
            <person name="Ravi A."/>
            <person name="Getino M."/>
            <person name="Pursley I."/>
            <person name="Horton D.L."/>
            <person name="Alikhan N.F."/>
            <person name="Baker D."/>
            <person name="Gharbi K."/>
            <person name="Hall N."/>
            <person name="Watson M."/>
            <person name="Adriaenssens E.M."/>
            <person name="Foster-Nyarko E."/>
            <person name="Jarju S."/>
            <person name="Secka A."/>
            <person name="Antonio M."/>
            <person name="Oren A."/>
            <person name="Chaudhuri R.R."/>
            <person name="La Ragione R."/>
            <person name="Hildebrand F."/>
            <person name="Pallen M.J."/>
        </authorList>
    </citation>
    <scope>NUCLEOTIDE SEQUENCE</scope>
    <source>
        <strain evidence="3">811</strain>
    </source>
</reference>
<dbReference type="Proteomes" id="UP000824204">
    <property type="component" value="Unassembled WGS sequence"/>
</dbReference>
<dbReference type="EMBL" id="DXFX01000058">
    <property type="protein sequence ID" value="HIX07739.1"/>
    <property type="molecule type" value="Genomic_DNA"/>
</dbReference>
<dbReference type="PROSITE" id="PS01124">
    <property type="entry name" value="HTH_ARAC_FAMILY_2"/>
    <property type="match status" value="1"/>
</dbReference>
<gene>
    <name evidence="3" type="ORF">H9741_04665</name>
</gene>
<keyword evidence="1" id="KW-0238">DNA-binding</keyword>
<dbReference type="GO" id="GO:0003700">
    <property type="term" value="F:DNA-binding transcription factor activity"/>
    <property type="evidence" value="ECO:0007669"/>
    <property type="project" value="InterPro"/>
</dbReference>
<accession>A0A9D1V8J0</accession>
<dbReference type="PANTHER" id="PTHR43280">
    <property type="entry name" value="ARAC-FAMILY TRANSCRIPTIONAL REGULATOR"/>
    <property type="match status" value="1"/>
</dbReference>
<dbReference type="SMART" id="SM00342">
    <property type="entry name" value="HTH_ARAC"/>
    <property type="match status" value="1"/>
</dbReference>
<dbReference type="PANTHER" id="PTHR43280:SF2">
    <property type="entry name" value="HTH-TYPE TRANSCRIPTIONAL REGULATOR EXSA"/>
    <property type="match status" value="1"/>
</dbReference>
<evidence type="ECO:0000259" key="2">
    <source>
        <dbReference type="PROSITE" id="PS01124"/>
    </source>
</evidence>
<feature type="domain" description="HTH araC/xylS-type" evidence="2">
    <location>
        <begin position="123"/>
        <end position="220"/>
    </location>
</feature>
<dbReference type="GO" id="GO:0043565">
    <property type="term" value="F:sequence-specific DNA binding"/>
    <property type="evidence" value="ECO:0007669"/>
    <property type="project" value="InterPro"/>
</dbReference>
<dbReference type="InterPro" id="IPR003313">
    <property type="entry name" value="AraC-bd"/>
</dbReference>
<dbReference type="Pfam" id="PF12833">
    <property type="entry name" value="HTH_18"/>
    <property type="match status" value="1"/>
</dbReference>
<evidence type="ECO:0000313" key="3">
    <source>
        <dbReference type="EMBL" id="HIX07739.1"/>
    </source>
</evidence>
<comment type="caution">
    <text evidence="3">The sequence shown here is derived from an EMBL/GenBank/DDBJ whole genome shotgun (WGS) entry which is preliminary data.</text>
</comment>
<dbReference type="AlphaFoldDB" id="A0A9D1V8J0"/>
<protein>
    <submittedName>
        <fullName evidence="3">Helix-turn-helix domain-containing protein</fullName>
    </submittedName>
</protein>
<sequence length="230" mass="27058">MIKGNNEFLIENKTYKVTDNSLFIFPPETYHTLLHNPDENYERCIMYFDQNLIPPCLTIETNLNVIVSDEIKALFLKFDKFADEFETDALYYLLISFLHELLIRVTYSRQDSISHSNLPALVKQTVNYINQNLDQPLNLNIISQNLFVSKSHLCHIFLKNMQISIMDFIRMKKMYRAQNLLSRGFSPTQVSKLLSYDSYSTFLRNYKAIFHANPSVNEVEEKILNDFTKE</sequence>
<dbReference type="SUPFAM" id="SSF51215">
    <property type="entry name" value="Regulatory protein AraC"/>
    <property type="match status" value="1"/>
</dbReference>
<dbReference type="Pfam" id="PF02311">
    <property type="entry name" value="AraC_binding"/>
    <property type="match status" value="1"/>
</dbReference>
<evidence type="ECO:0000313" key="4">
    <source>
        <dbReference type="Proteomes" id="UP000824204"/>
    </source>
</evidence>
<organism evidence="3 4">
    <name type="scientific">Candidatus Borkfalkia faecipullorum</name>
    <dbReference type="NCBI Taxonomy" id="2838510"/>
    <lineage>
        <taxon>Bacteria</taxon>
        <taxon>Bacillati</taxon>
        <taxon>Bacillota</taxon>
        <taxon>Clostridia</taxon>
        <taxon>Christensenellales</taxon>
        <taxon>Christensenellaceae</taxon>
        <taxon>Candidatus Borkfalkia</taxon>
    </lineage>
</organism>
<reference evidence="3" key="2">
    <citation type="submission" date="2021-04" db="EMBL/GenBank/DDBJ databases">
        <authorList>
            <person name="Gilroy R."/>
        </authorList>
    </citation>
    <scope>NUCLEOTIDE SEQUENCE</scope>
    <source>
        <strain evidence="3">811</strain>
    </source>
</reference>
<proteinExistence type="predicted"/>
<dbReference type="InterPro" id="IPR018060">
    <property type="entry name" value="HTH_AraC"/>
</dbReference>
<evidence type="ECO:0000256" key="1">
    <source>
        <dbReference type="ARBA" id="ARBA00023125"/>
    </source>
</evidence>
<dbReference type="Gene3D" id="1.10.10.60">
    <property type="entry name" value="Homeodomain-like"/>
    <property type="match status" value="1"/>
</dbReference>